<dbReference type="InterPro" id="IPR018109">
    <property type="entry name" value="Folylpolyglutamate_synth_CS"/>
</dbReference>
<dbReference type="AlphaFoldDB" id="D4S257"/>
<evidence type="ECO:0000256" key="10">
    <source>
        <dbReference type="ARBA" id="ARBA00047493"/>
    </source>
</evidence>
<dbReference type="STRING" id="45851.BHV86_04475"/>
<feature type="domain" description="Mur ligase central" evidence="13">
    <location>
        <begin position="128"/>
        <end position="269"/>
    </location>
</feature>
<dbReference type="InterPro" id="IPR036565">
    <property type="entry name" value="Mur-like_cat_sf"/>
</dbReference>
<dbReference type="EMBL" id="ABWN01000037">
    <property type="protein sequence ID" value="EFF67614.1"/>
    <property type="molecule type" value="Genomic_DNA"/>
</dbReference>
<dbReference type="GO" id="GO:0008841">
    <property type="term" value="F:dihydrofolate synthase activity"/>
    <property type="evidence" value="ECO:0007669"/>
    <property type="project" value="TreeGrafter"/>
</dbReference>
<keyword evidence="5" id="KW-0479">Metal-binding</keyword>
<comment type="caution">
    <text evidence="14">The sequence shown here is derived from an EMBL/GenBank/DDBJ whole genome shotgun (WGS) entry which is preliminary data.</text>
</comment>
<dbReference type="InterPro" id="IPR036615">
    <property type="entry name" value="Mur_ligase_C_dom_sf"/>
</dbReference>
<dbReference type="eggNOG" id="COG0285">
    <property type="taxonomic scope" value="Bacteria"/>
</dbReference>
<evidence type="ECO:0000256" key="8">
    <source>
        <dbReference type="ARBA" id="ARBA00022842"/>
    </source>
</evidence>
<evidence type="ECO:0000256" key="1">
    <source>
        <dbReference type="ARBA" id="ARBA00001946"/>
    </source>
</evidence>
<dbReference type="SUPFAM" id="SSF53623">
    <property type="entry name" value="MurD-like peptide ligases, catalytic domain"/>
    <property type="match status" value="1"/>
</dbReference>
<dbReference type="PANTHER" id="PTHR11136">
    <property type="entry name" value="FOLYLPOLYGLUTAMATE SYNTHASE-RELATED"/>
    <property type="match status" value="1"/>
</dbReference>
<dbReference type="InterPro" id="IPR001645">
    <property type="entry name" value="Folylpolyglutamate_synth"/>
</dbReference>
<keyword evidence="7 11" id="KW-0067">ATP-binding</keyword>
<dbReference type="PANTHER" id="PTHR11136:SF0">
    <property type="entry name" value="DIHYDROFOLATE SYNTHETASE-RELATED"/>
    <property type="match status" value="1"/>
</dbReference>
<gene>
    <name evidence="14" type="primary">folC</name>
    <name evidence="14" type="ORF">BUTYVIB_02179</name>
</gene>
<dbReference type="HOGENOM" id="CLU_015869_1_1_9"/>
<dbReference type="InterPro" id="IPR004101">
    <property type="entry name" value="Mur_ligase_C"/>
</dbReference>
<comment type="catalytic activity">
    <reaction evidence="10">
        <text>(6S)-5,6,7,8-tetrahydrofolyl-(gamma-L-Glu)(n) + L-glutamate + ATP = (6S)-5,6,7,8-tetrahydrofolyl-(gamma-L-Glu)(n+1) + ADP + phosphate + H(+)</text>
        <dbReference type="Rhea" id="RHEA:10580"/>
        <dbReference type="Rhea" id="RHEA-COMP:14738"/>
        <dbReference type="Rhea" id="RHEA-COMP:14740"/>
        <dbReference type="ChEBI" id="CHEBI:15378"/>
        <dbReference type="ChEBI" id="CHEBI:29985"/>
        <dbReference type="ChEBI" id="CHEBI:30616"/>
        <dbReference type="ChEBI" id="CHEBI:43474"/>
        <dbReference type="ChEBI" id="CHEBI:141005"/>
        <dbReference type="ChEBI" id="CHEBI:456216"/>
        <dbReference type="EC" id="6.3.2.17"/>
    </reaction>
</comment>
<dbReference type="Pfam" id="PF02875">
    <property type="entry name" value="Mur_ligase_C"/>
    <property type="match status" value="1"/>
</dbReference>
<dbReference type="GO" id="GO:0046872">
    <property type="term" value="F:metal ion binding"/>
    <property type="evidence" value="ECO:0007669"/>
    <property type="project" value="UniProtKB-KW"/>
</dbReference>
<dbReference type="Pfam" id="PF08245">
    <property type="entry name" value="Mur_ligase_M"/>
    <property type="match status" value="1"/>
</dbReference>
<evidence type="ECO:0000256" key="11">
    <source>
        <dbReference type="PIRNR" id="PIRNR001563"/>
    </source>
</evidence>
<evidence type="ECO:0000256" key="7">
    <source>
        <dbReference type="ARBA" id="ARBA00022840"/>
    </source>
</evidence>
<name>D4S257_9FIRM</name>
<proteinExistence type="inferred from homology"/>
<evidence type="ECO:0000256" key="5">
    <source>
        <dbReference type="ARBA" id="ARBA00022723"/>
    </source>
</evidence>
<keyword evidence="8" id="KW-0460">Magnesium</keyword>
<keyword evidence="6 11" id="KW-0547">Nucleotide-binding</keyword>
<dbReference type="SUPFAM" id="SSF53244">
    <property type="entry name" value="MurD-like peptide ligases, peptide-binding domain"/>
    <property type="match status" value="1"/>
</dbReference>
<dbReference type="Proteomes" id="UP000006238">
    <property type="component" value="Unassembled WGS sequence"/>
</dbReference>
<dbReference type="Gene3D" id="3.40.1190.10">
    <property type="entry name" value="Mur-like, catalytic domain"/>
    <property type="match status" value="1"/>
</dbReference>
<dbReference type="RefSeq" id="WP_005604205.1">
    <property type="nucleotide sequence ID" value="NZ_GG663524.1"/>
</dbReference>
<evidence type="ECO:0000256" key="6">
    <source>
        <dbReference type="ARBA" id="ARBA00022741"/>
    </source>
</evidence>
<evidence type="ECO:0000313" key="15">
    <source>
        <dbReference type="Proteomes" id="UP000006238"/>
    </source>
</evidence>
<evidence type="ECO:0000256" key="4">
    <source>
        <dbReference type="ARBA" id="ARBA00022598"/>
    </source>
</evidence>
<protein>
    <recommendedName>
        <fullName evidence="3">tetrahydrofolate synthase</fullName>
        <ecNumber evidence="3">6.3.2.17</ecNumber>
    </recommendedName>
    <alternativeName>
        <fullName evidence="9">Tetrahydrofolylpolyglutamate synthase</fullName>
    </alternativeName>
</protein>
<evidence type="ECO:0000256" key="2">
    <source>
        <dbReference type="ARBA" id="ARBA00008276"/>
    </source>
</evidence>
<dbReference type="NCBIfam" id="TIGR01499">
    <property type="entry name" value="folC"/>
    <property type="match status" value="1"/>
</dbReference>
<comment type="similarity">
    <text evidence="2 11">Belongs to the folylpolyglutamate synthase family.</text>
</comment>
<evidence type="ECO:0000259" key="13">
    <source>
        <dbReference type="Pfam" id="PF08245"/>
    </source>
</evidence>
<dbReference type="PROSITE" id="PS01012">
    <property type="entry name" value="FOLYLPOLYGLU_SYNT_2"/>
    <property type="match status" value="1"/>
</dbReference>
<dbReference type="GO" id="GO:0005524">
    <property type="term" value="F:ATP binding"/>
    <property type="evidence" value="ECO:0007669"/>
    <property type="project" value="UniProtKB-KW"/>
</dbReference>
<evidence type="ECO:0000256" key="3">
    <source>
        <dbReference type="ARBA" id="ARBA00013025"/>
    </source>
</evidence>
<evidence type="ECO:0000256" key="9">
    <source>
        <dbReference type="ARBA" id="ARBA00030592"/>
    </source>
</evidence>
<dbReference type="PROSITE" id="PS01011">
    <property type="entry name" value="FOLYLPOLYGLU_SYNT_1"/>
    <property type="match status" value="1"/>
</dbReference>
<keyword evidence="15" id="KW-1185">Reference proteome</keyword>
<reference evidence="14 15" key="1">
    <citation type="submission" date="2010-02" db="EMBL/GenBank/DDBJ databases">
        <authorList>
            <person name="Weinstock G."/>
            <person name="Sodergren E."/>
            <person name="Clifton S."/>
            <person name="Fulton L."/>
            <person name="Fulton B."/>
            <person name="Courtney L."/>
            <person name="Fronick C."/>
            <person name="Harrison M."/>
            <person name="Strong C."/>
            <person name="Farmer C."/>
            <person name="Delahaunty K."/>
            <person name="Markovic C."/>
            <person name="Hall O."/>
            <person name="Minx P."/>
            <person name="Tomlinson C."/>
            <person name="Mitreva M."/>
            <person name="Nelson J."/>
            <person name="Hou S."/>
            <person name="Wollam A."/>
            <person name="Pepin K.H."/>
            <person name="Johnson M."/>
            <person name="Bhonagiri V."/>
            <person name="Zhang X."/>
            <person name="Suruliraj S."/>
            <person name="Warren W."/>
            <person name="Chinwalla A."/>
            <person name="Mardis E.R."/>
            <person name="Wilson R.K."/>
        </authorList>
    </citation>
    <scope>NUCLEOTIDE SEQUENCE [LARGE SCALE GENOMIC DNA]</scope>
    <source>
        <strain evidence="14 15">DSM 2876</strain>
    </source>
</reference>
<keyword evidence="4 11" id="KW-0436">Ligase</keyword>
<feature type="domain" description="Mur ligase C-terminal" evidence="12">
    <location>
        <begin position="290"/>
        <end position="404"/>
    </location>
</feature>
<dbReference type="EC" id="6.3.2.17" evidence="3"/>
<evidence type="ECO:0000259" key="12">
    <source>
        <dbReference type="Pfam" id="PF02875"/>
    </source>
</evidence>
<dbReference type="Gene3D" id="3.90.190.20">
    <property type="entry name" value="Mur ligase, C-terminal domain"/>
    <property type="match status" value="1"/>
</dbReference>
<comment type="cofactor">
    <cofactor evidence="1">
        <name>Mg(2+)</name>
        <dbReference type="ChEBI" id="CHEBI:18420"/>
    </cofactor>
</comment>
<dbReference type="FunFam" id="3.40.1190.10:FF:000011">
    <property type="entry name" value="Folylpolyglutamate synthase/dihydrofolate synthase"/>
    <property type="match status" value="1"/>
</dbReference>
<dbReference type="InterPro" id="IPR013221">
    <property type="entry name" value="Mur_ligase_cen"/>
</dbReference>
<dbReference type="GeneID" id="98917701"/>
<dbReference type="PIRSF" id="PIRSF001563">
    <property type="entry name" value="Folylpolyglu_synth"/>
    <property type="match status" value="1"/>
</dbReference>
<accession>D4S257</accession>
<organism evidence="14 15">
    <name type="scientific">Eshraghiella crossota DSM 2876</name>
    <dbReference type="NCBI Taxonomy" id="511680"/>
    <lineage>
        <taxon>Bacteria</taxon>
        <taxon>Bacillati</taxon>
        <taxon>Bacillota</taxon>
        <taxon>Clostridia</taxon>
        <taxon>Lachnospirales</taxon>
        <taxon>Lachnospiraceae</taxon>
        <taxon>Eshraghiella</taxon>
    </lineage>
</organism>
<evidence type="ECO:0000313" key="14">
    <source>
        <dbReference type="EMBL" id="EFF67614.1"/>
    </source>
</evidence>
<dbReference type="GO" id="GO:0004326">
    <property type="term" value="F:tetrahydrofolylpolyglutamate synthase activity"/>
    <property type="evidence" value="ECO:0007669"/>
    <property type="project" value="UniProtKB-EC"/>
</dbReference>
<sequence>MVKETDYIYNIPKFSKKSSLANTRIMLDRIGFDENSKKIIHVAGTNGKGSVCAYLAGILGKAGKKTGLFTSPHLVRINERIVINGEEVTDSVFEDSFKRIKKISEDMVRDGFDHPSFFEFLFGMAMDIFKNSDTEYIILETGLGGRLDATNVITHPVMTVLTSISLDHTEILGDTYEKIAMEKAGIIKEGVPVLFINRRKDVTDVFMEKAREKNAPVTIIEPDDIKDIVIKDKNIDFCLHNKYYDNEIFSVQTKAEYQAENASLAATAAAMLSIDRTSVKEGLSSVVWIGRMQRMDDGLVVDGGHNDDGIEHFLASVRKDGWKGRRILLFSAVKDKHYAGMIDKICTSGLFRVIVTGVLNDKRGIDTDTLKKVFDKYDCVDVIHCANIPDAYRKLMELSDENTMKYAVGSLYLAGEILNIEWR</sequence>
<dbReference type="GO" id="GO:0005737">
    <property type="term" value="C:cytoplasm"/>
    <property type="evidence" value="ECO:0007669"/>
    <property type="project" value="TreeGrafter"/>
</dbReference>